<dbReference type="InterPro" id="IPR014717">
    <property type="entry name" value="Transl_elong_EF1B/ribsomal_bS6"/>
</dbReference>
<dbReference type="Gene3D" id="3.30.70.60">
    <property type="match status" value="1"/>
</dbReference>
<reference evidence="2" key="1">
    <citation type="submission" date="2018-05" db="EMBL/GenBank/DDBJ databases">
        <authorList>
            <person name="Lanie J.A."/>
            <person name="Ng W.-L."/>
            <person name="Kazmierczak K.M."/>
            <person name="Andrzejewski T.M."/>
            <person name="Davidsen T.M."/>
            <person name="Wayne K.J."/>
            <person name="Tettelin H."/>
            <person name="Glass J.I."/>
            <person name="Rusch D."/>
            <person name="Podicherti R."/>
            <person name="Tsui H.-C.T."/>
            <person name="Winkler M.E."/>
        </authorList>
    </citation>
    <scope>NUCLEOTIDE SEQUENCE</scope>
</reference>
<dbReference type="EMBL" id="UINC01000477">
    <property type="protein sequence ID" value="SUZ56044.1"/>
    <property type="molecule type" value="Genomic_DNA"/>
</dbReference>
<keyword evidence="1" id="KW-1133">Transmembrane helix</keyword>
<accession>A0A381NPJ6</accession>
<evidence type="ECO:0000256" key="1">
    <source>
        <dbReference type="SAM" id="Phobius"/>
    </source>
</evidence>
<dbReference type="InterPro" id="IPR007445">
    <property type="entry name" value="PilO"/>
</dbReference>
<proteinExistence type="predicted"/>
<keyword evidence="1" id="KW-0472">Membrane</keyword>
<keyword evidence="1" id="KW-0812">Transmembrane</keyword>
<gene>
    <name evidence="2" type="ORF">METZ01_LOCUS8898</name>
</gene>
<dbReference type="GO" id="GO:0043107">
    <property type="term" value="P:type IV pilus-dependent motility"/>
    <property type="evidence" value="ECO:0007669"/>
    <property type="project" value="InterPro"/>
</dbReference>
<name>A0A381NPJ6_9ZZZZ</name>
<evidence type="ECO:0000313" key="2">
    <source>
        <dbReference type="EMBL" id="SUZ56044.1"/>
    </source>
</evidence>
<feature type="transmembrane region" description="Helical" evidence="1">
    <location>
        <begin position="7"/>
        <end position="28"/>
    </location>
</feature>
<dbReference type="GO" id="GO:0043683">
    <property type="term" value="P:type IV pilus assembly"/>
    <property type="evidence" value="ECO:0007669"/>
    <property type="project" value="InterPro"/>
</dbReference>
<sequence>MAEKRNIILFGTMIILSICYWSSAAVLIGDKPLQISVLEDEQGELNENLISAQILASQLDRVFTLFQENLALSQMDSLAEDASLPFLKNLTDMMDELDIELLNIKPKERVRVGEYFKSPYNLILKCTYEEFGKFLSEIERSPRLISIDEYEVKNGIERIRSNASENDLMYQEFVVNLATITLVKSKSKVAA</sequence>
<protein>
    <submittedName>
        <fullName evidence="2">Uncharacterized protein</fullName>
    </submittedName>
</protein>
<organism evidence="2">
    <name type="scientific">marine metagenome</name>
    <dbReference type="NCBI Taxonomy" id="408172"/>
    <lineage>
        <taxon>unclassified sequences</taxon>
        <taxon>metagenomes</taxon>
        <taxon>ecological metagenomes</taxon>
    </lineage>
</organism>
<dbReference type="AlphaFoldDB" id="A0A381NPJ6"/>
<dbReference type="Pfam" id="PF04350">
    <property type="entry name" value="PilO"/>
    <property type="match status" value="1"/>
</dbReference>